<dbReference type="Proteomes" id="UP000015106">
    <property type="component" value="Chromosome 3"/>
</dbReference>
<proteinExistence type="predicted"/>
<reference evidence="1" key="3">
    <citation type="submission" date="2022-06" db="UniProtKB">
        <authorList>
            <consortium name="EnsemblPlants"/>
        </authorList>
    </citation>
    <scope>IDENTIFICATION</scope>
</reference>
<reference evidence="2" key="1">
    <citation type="journal article" date="2013" name="Nature">
        <title>Draft genome of the wheat A-genome progenitor Triticum urartu.</title>
        <authorList>
            <person name="Ling H.Q."/>
            <person name="Zhao S."/>
            <person name="Liu D."/>
            <person name="Wang J."/>
            <person name="Sun H."/>
            <person name="Zhang C."/>
            <person name="Fan H."/>
            <person name="Li D."/>
            <person name="Dong L."/>
            <person name="Tao Y."/>
            <person name="Gao C."/>
            <person name="Wu H."/>
            <person name="Li Y."/>
            <person name="Cui Y."/>
            <person name="Guo X."/>
            <person name="Zheng S."/>
            <person name="Wang B."/>
            <person name="Yu K."/>
            <person name="Liang Q."/>
            <person name="Yang W."/>
            <person name="Lou X."/>
            <person name="Chen J."/>
            <person name="Feng M."/>
            <person name="Jian J."/>
            <person name="Zhang X."/>
            <person name="Luo G."/>
            <person name="Jiang Y."/>
            <person name="Liu J."/>
            <person name="Wang Z."/>
            <person name="Sha Y."/>
            <person name="Zhang B."/>
            <person name="Wu H."/>
            <person name="Tang D."/>
            <person name="Shen Q."/>
            <person name="Xue P."/>
            <person name="Zou S."/>
            <person name="Wang X."/>
            <person name="Liu X."/>
            <person name="Wang F."/>
            <person name="Yang Y."/>
            <person name="An X."/>
            <person name="Dong Z."/>
            <person name="Zhang K."/>
            <person name="Zhang X."/>
            <person name="Luo M.C."/>
            <person name="Dvorak J."/>
            <person name="Tong Y."/>
            <person name="Wang J."/>
            <person name="Yang H."/>
            <person name="Li Z."/>
            <person name="Wang D."/>
            <person name="Zhang A."/>
            <person name="Wang J."/>
        </authorList>
    </citation>
    <scope>NUCLEOTIDE SEQUENCE</scope>
    <source>
        <strain evidence="2">cv. G1812</strain>
    </source>
</reference>
<evidence type="ECO:0000313" key="1">
    <source>
        <dbReference type="EnsemblPlants" id="TuG1812G0300004122.01.T01.cds337940"/>
    </source>
</evidence>
<reference evidence="1" key="2">
    <citation type="submission" date="2018-03" db="EMBL/GenBank/DDBJ databases">
        <title>The Triticum urartu genome reveals the dynamic nature of wheat genome evolution.</title>
        <authorList>
            <person name="Ling H."/>
            <person name="Ma B."/>
            <person name="Shi X."/>
            <person name="Liu H."/>
            <person name="Dong L."/>
            <person name="Sun H."/>
            <person name="Cao Y."/>
            <person name="Gao Q."/>
            <person name="Zheng S."/>
            <person name="Li Y."/>
            <person name="Yu Y."/>
            <person name="Du H."/>
            <person name="Qi M."/>
            <person name="Li Y."/>
            <person name="Yu H."/>
            <person name="Cui Y."/>
            <person name="Wang N."/>
            <person name="Chen C."/>
            <person name="Wu H."/>
            <person name="Zhao Y."/>
            <person name="Zhang J."/>
            <person name="Li Y."/>
            <person name="Zhou W."/>
            <person name="Zhang B."/>
            <person name="Hu W."/>
            <person name="Eijk M."/>
            <person name="Tang J."/>
            <person name="Witsenboer H."/>
            <person name="Zhao S."/>
            <person name="Li Z."/>
            <person name="Zhang A."/>
            <person name="Wang D."/>
            <person name="Liang C."/>
        </authorList>
    </citation>
    <scope>NUCLEOTIDE SEQUENCE [LARGE SCALE GENOMIC DNA]</scope>
    <source>
        <strain evidence="1">cv. G1812</strain>
    </source>
</reference>
<keyword evidence="2" id="KW-1185">Reference proteome</keyword>
<accession>A0A8R7U072</accession>
<sequence>MNLMHSSTASLLWESSATATGPDCRLLLFLAGVYSGEREAALEVELEEPLLLGADQNAVTTLTLARW</sequence>
<evidence type="ECO:0000313" key="2">
    <source>
        <dbReference type="Proteomes" id="UP000015106"/>
    </source>
</evidence>
<dbReference type="AlphaFoldDB" id="A0A8R7U072"/>
<dbReference type="EnsemblPlants" id="TuG1812G0300004122.01.T01">
    <property type="protein sequence ID" value="TuG1812G0300004122.01.T01.cds337940"/>
    <property type="gene ID" value="TuG1812G0300004122.01"/>
</dbReference>
<organism evidence="1 2">
    <name type="scientific">Triticum urartu</name>
    <name type="common">Red wild einkorn</name>
    <name type="synonym">Crithodium urartu</name>
    <dbReference type="NCBI Taxonomy" id="4572"/>
    <lineage>
        <taxon>Eukaryota</taxon>
        <taxon>Viridiplantae</taxon>
        <taxon>Streptophyta</taxon>
        <taxon>Embryophyta</taxon>
        <taxon>Tracheophyta</taxon>
        <taxon>Spermatophyta</taxon>
        <taxon>Magnoliopsida</taxon>
        <taxon>Liliopsida</taxon>
        <taxon>Poales</taxon>
        <taxon>Poaceae</taxon>
        <taxon>BOP clade</taxon>
        <taxon>Pooideae</taxon>
        <taxon>Triticodae</taxon>
        <taxon>Triticeae</taxon>
        <taxon>Triticinae</taxon>
        <taxon>Triticum</taxon>
    </lineage>
</organism>
<name>A0A8R7U072_TRIUA</name>
<protein>
    <submittedName>
        <fullName evidence="1">Uncharacterized protein</fullName>
    </submittedName>
</protein>
<dbReference type="Gramene" id="TuG1812G0300004122.01.T01">
    <property type="protein sequence ID" value="TuG1812G0300004122.01.T01.cds337940"/>
    <property type="gene ID" value="TuG1812G0300004122.01"/>
</dbReference>